<evidence type="ECO:0000313" key="1">
    <source>
        <dbReference type="EMBL" id="KAL3234498.1"/>
    </source>
</evidence>
<protein>
    <submittedName>
        <fullName evidence="1">Uncharacterized protein</fullName>
    </submittedName>
</protein>
<gene>
    <name evidence="1" type="ORF">RNJ44_03260</name>
</gene>
<dbReference type="EMBL" id="JBEVYD010000003">
    <property type="protein sequence ID" value="KAL3234498.1"/>
    <property type="molecule type" value="Genomic_DNA"/>
</dbReference>
<comment type="caution">
    <text evidence="1">The sequence shown here is derived from an EMBL/GenBank/DDBJ whole genome shotgun (WGS) entry which is preliminary data.</text>
</comment>
<reference evidence="1 2" key="1">
    <citation type="submission" date="2024-05" db="EMBL/GenBank/DDBJ databases">
        <title>Long read based assembly of the Candida bracarensis genome reveals expanded adhesin content.</title>
        <authorList>
            <person name="Marcet-Houben M."/>
            <person name="Ksiezopolska E."/>
            <person name="Gabaldon T."/>
        </authorList>
    </citation>
    <scope>NUCLEOTIDE SEQUENCE [LARGE SCALE GENOMIC DNA]</scope>
    <source>
        <strain evidence="1 2">CBM6</strain>
    </source>
</reference>
<accession>A0ABR4NZ72</accession>
<sequence>MQLNEETTSVSGDPLEATVTTVQDLLEDDEFNEEKIMSQSVTWGEEDSKHEACLEKYIKGEPIECLESMFSYKLLDKEVLVSNLDYTELMINACDKCSSFKKLGISLQKVMKEAYFDIVFIDYVRQSGRNTLNLSIITKFYRNSIKAYHLLDMKKSEMQQKLEDLKDSLVEDLSYFLKKKSNEGRRQYNTELLILAETYIIDIQIKIEKKSPAKKLYTNLCDRIVSLTEIFADLQIEDVSLEDIISSKIEPKGFTRSSENKTKNVRKQAKITTLTPSPDKKITNLSLDKENRKNTYRELLKNIIPGTWLTALQNNKWLYKYTKQYSVAIIFLLILLFRRVRLLSRWLASIPQVINHLKPAFLELLRLLSNI</sequence>
<dbReference type="Proteomes" id="UP001623330">
    <property type="component" value="Unassembled WGS sequence"/>
</dbReference>
<organism evidence="1 2">
    <name type="scientific">Nakaseomyces bracarensis</name>
    <dbReference type="NCBI Taxonomy" id="273131"/>
    <lineage>
        <taxon>Eukaryota</taxon>
        <taxon>Fungi</taxon>
        <taxon>Dikarya</taxon>
        <taxon>Ascomycota</taxon>
        <taxon>Saccharomycotina</taxon>
        <taxon>Saccharomycetes</taxon>
        <taxon>Saccharomycetales</taxon>
        <taxon>Saccharomycetaceae</taxon>
        <taxon>Nakaseomyces</taxon>
    </lineage>
</organism>
<evidence type="ECO:0000313" key="2">
    <source>
        <dbReference type="Proteomes" id="UP001623330"/>
    </source>
</evidence>
<name>A0ABR4NZ72_9SACH</name>
<proteinExistence type="predicted"/>
<keyword evidence="2" id="KW-1185">Reference proteome</keyword>